<evidence type="ECO:0000256" key="7">
    <source>
        <dbReference type="ARBA" id="ARBA00022949"/>
    </source>
</evidence>
<dbReference type="GO" id="GO:0005921">
    <property type="term" value="C:gap junction"/>
    <property type="evidence" value="ECO:0007669"/>
    <property type="project" value="UniProtKB-SubCell"/>
</dbReference>
<sequence>MTSYTMDNIIFSLHHRVTTLFLAISCLLVGLRQYLGHPIDCLAQGMNSRTIDLYCWIQSTFTLQLTSAKVEEAYPGVGSSSGSGQDVVRHHKYYQWIFFVLLQTLMFYTPGYLWKMWEGGRIQQLTQDLNPSSFTASVSSDHLATIKQYFGGNFRLLHTNYAYKFFLCEVLNFVNVVSQMYLTDSQSVSLQFTITINNSTFSLSVCMCVCMCACMFVSVCICVFRLLGYRFLDYGLRVIRAGNELQEEEEEVVFPKVAKCSFYMFGPSGSLARHDTLCVLPLNILNEKIYLFFWFWFVCLAVVSGLGLLLRLCTFHPEVRLLVLHNHARFTPTVHLRAICHSYDLGDWFYLCLLAKNLDPVVCRDLLRELATKL</sequence>
<keyword evidence="9 12" id="KW-0406">Ion transport</keyword>
<dbReference type="GO" id="GO:0034220">
    <property type="term" value="P:monoatomic ion transmembrane transport"/>
    <property type="evidence" value="ECO:0007669"/>
    <property type="project" value="UniProtKB-KW"/>
</dbReference>
<keyword evidence="8 12" id="KW-1133">Transmembrane helix</keyword>
<evidence type="ECO:0000256" key="12">
    <source>
        <dbReference type="RuleBase" id="RU010713"/>
    </source>
</evidence>
<dbReference type="EMBL" id="JAHLQT010032177">
    <property type="protein sequence ID" value="KAG7159805.1"/>
    <property type="molecule type" value="Genomic_DNA"/>
</dbReference>
<dbReference type="PRINTS" id="PR01262">
    <property type="entry name" value="INNEXIN"/>
</dbReference>
<dbReference type="GO" id="GO:0007602">
    <property type="term" value="P:phototransduction"/>
    <property type="evidence" value="ECO:0007669"/>
    <property type="project" value="TreeGrafter"/>
</dbReference>
<comment type="subcellular location">
    <subcellularLocation>
        <location evidence="1">Cell junction</location>
        <location evidence="1">Gap junction</location>
    </subcellularLocation>
    <subcellularLocation>
        <location evidence="2 12">Cell membrane</location>
        <topology evidence="2 12">Multi-pass membrane protein</topology>
    </subcellularLocation>
</comment>
<evidence type="ECO:0000256" key="6">
    <source>
        <dbReference type="ARBA" id="ARBA00022868"/>
    </source>
</evidence>
<organism evidence="13 14">
    <name type="scientific">Homarus americanus</name>
    <name type="common">American lobster</name>
    <dbReference type="NCBI Taxonomy" id="6706"/>
    <lineage>
        <taxon>Eukaryota</taxon>
        <taxon>Metazoa</taxon>
        <taxon>Ecdysozoa</taxon>
        <taxon>Arthropoda</taxon>
        <taxon>Crustacea</taxon>
        <taxon>Multicrustacea</taxon>
        <taxon>Malacostraca</taxon>
        <taxon>Eumalacostraca</taxon>
        <taxon>Eucarida</taxon>
        <taxon>Decapoda</taxon>
        <taxon>Pleocyemata</taxon>
        <taxon>Astacidea</taxon>
        <taxon>Nephropoidea</taxon>
        <taxon>Nephropidae</taxon>
        <taxon>Homarus</taxon>
    </lineage>
</organism>
<keyword evidence="7" id="KW-0965">Cell junction</keyword>
<evidence type="ECO:0000256" key="3">
    <source>
        <dbReference type="ARBA" id="ARBA00022448"/>
    </source>
</evidence>
<reference evidence="13" key="1">
    <citation type="journal article" date="2021" name="Sci. Adv.">
        <title>The American lobster genome reveals insights on longevity, neural, and immune adaptations.</title>
        <authorList>
            <person name="Polinski J.M."/>
            <person name="Zimin A.V."/>
            <person name="Clark K.F."/>
            <person name="Kohn A.B."/>
            <person name="Sadowski N."/>
            <person name="Timp W."/>
            <person name="Ptitsyn A."/>
            <person name="Khanna P."/>
            <person name="Romanova D.Y."/>
            <person name="Williams P."/>
            <person name="Greenwood S.J."/>
            <person name="Moroz L.L."/>
            <person name="Walt D.R."/>
            <person name="Bodnar A.G."/>
        </authorList>
    </citation>
    <scope>NUCLEOTIDE SEQUENCE</scope>
    <source>
        <strain evidence="13">GMGI-L3</strain>
    </source>
</reference>
<keyword evidence="4" id="KW-1003">Cell membrane</keyword>
<evidence type="ECO:0000256" key="10">
    <source>
        <dbReference type="ARBA" id="ARBA00023136"/>
    </source>
</evidence>
<protein>
    <recommendedName>
        <fullName evidence="12">Innexin</fullName>
    </recommendedName>
</protein>
<keyword evidence="14" id="KW-1185">Reference proteome</keyword>
<gene>
    <name evidence="13" type="primary">inx2-L10</name>
    <name evidence="12" type="synonym">inx</name>
    <name evidence="13" type="ORF">Hamer_G022419</name>
</gene>
<comment type="similarity">
    <text evidence="12">Belongs to the pannexin family.</text>
</comment>
<dbReference type="GO" id="GO:0005886">
    <property type="term" value="C:plasma membrane"/>
    <property type="evidence" value="ECO:0007669"/>
    <property type="project" value="UniProtKB-SubCell"/>
</dbReference>
<keyword evidence="5 12" id="KW-0812">Transmembrane</keyword>
<dbReference type="PROSITE" id="PS51013">
    <property type="entry name" value="PANNEXIN"/>
    <property type="match status" value="1"/>
</dbReference>
<name>A0A8J5JQI4_HOMAM</name>
<evidence type="ECO:0000256" key="1">
    <source>
        <dbReference type="ARBA" id="ARBA00004610"/>
    </source>
</evidence>
<evidence type="ECO:0000256" key="9">
    <source>
        <dbReference type="ARBA" id="ARBA00023065"/>
    </source>
</evidence>
<accession>A0A8J5JQI4</accession>
<evidence type="ECO:0000313" key="13">
    <source>
        <dbReference type="EMBL" id="KAG7159805.1"/>
    </source>
</evidence>
<feature type="transmembrane region" description="Helical" evidence="12">
    <location>
        <begin position="289"/>
        <end position="310"/>
    </location>
</feature>
<dbReference type="Pfam" id="PF00876">
    <property type="entry name" value="Innexin"/>
    <property type="match status" value="2"/>
</dbReference>
<evidence type="ECO:0000256" key="5">
    <source>
        <dbReference type="ARBA" id="ARBA00022692"/>
    </source>
</evidence>
<keyword evidence="3 12" id="KW-0813">Transport</keyword>
<keyword evidence="10 12" id="KW-0472">Membrane</keyword>
<dbReference type="PANTHER" id="PTHR11893:SF41">
    <property type="entry name" value="INNEXIN INX2"/>
    <property type="match status" value="1"/>
</dbReference>
<dbReference type="InterPro" id="IPR000990">
    <property type="entry name" value="Innexin"/>
</dbReference>
<evidence type="ECO:0000313" key="14">
    <source>
        <dbReference type="Proteomes" id="UP000747542"/>
    </source>
</evidence>
<evidence type="ECO:0000256" key="8">
    <source>
        <dbReference type="ARBA" id="ARBA00022989"/>
    </source>
</evidence>
<proteinExistence type="inferred from homology"/>
<dbReference type="AlphaFoldDB" id="A0A8J5JQI4"/>
<dbReference type="PANTHER" id="PTHR11893">
    <property type="entry name" value="INNEXIN"/>
    <property type="match status" value="1"/>
</dbReference>
<keyword evidence="6" id="KW-0303">Gap junction</keyword>
<dbReference type="GO" id="GO:0005243">
    <property type="term" value="F:gap junction channel activity"/>
    <property type="evidence" value="ECO:0007669"/>
    <property type="project" value="TreeGrafter"/>
</dbReference>
<evidence type="ECO:0000256" key="4">
    <source>
        <dbReference type="ARBA" id="ARBA00022475"/>
    </source>
</evidence>
<dbReference type="Proteomes" id="UP000747542">
    <property type="component" value="Unassembled WGS sequence"/>
</dbReference>
<feature type="transmembrane region" description="Helical" evidence="12">
    <location>
        <begin position="93"/>
        <end position="114"/>
    </location>
</feature>
<evidence type="ECO:0000256" key="2">
    <source>
        <dbReference type="ARBA" id="ARBA00004651"/>
    </source>
</evidence>
<comment type="caution">
    <text evidence="13">The sequence shown here is derived from an EMBL/GenBank/DDBJ whole genome shotgun (WGS) entry which is preliminary data.</text>
</comment>
<comment type="caution">
    <text evidence="12">Lacks conserved residue(s) required for the propagation of feature annotation.</text>
</comment>
<comment type="function">
    <text evidence="12">Structural component of the gap junctions.</text>
</comment>
<feature type="transmembrane region" description="Helical" evidence="12">
    <location>
        <begin position="201"/>
        <end position="227"/>
    </location>
</feature>
<evidence type="ECO:0000256" key="11">
    <source>
        <dbReference type="ARBA" id="ARBA00023303"/>
    </source>
</evidence>
<keyword evidence="11 12" id="KW-0407">Ion channel</keyword>